<dbReference type="PANTHER" id="PTHR12358">
    <property type="entry name" value="SPHINGOSINE KINASE"/>
    <property type="match status" value="1"/>
</dbReference>
<dbReference type="Gene3D" id="2.60.200.40">
    <property type="match status" value="1"/>
</dbReference>
<sequence>MRALMLSNPESTSLTDSVTRRIVGPLTKVCTIKSVHTMYAGHAEDICRGLSRSDFDVVIVVGGDGTVNEAVNGLLGHDPDHRPGPGDIPALAVVPTGSANVFARALGFPNDPEPAAKQLASLIASRSVRRLPLGRVENRWFCVNTGIGLDANVIDKMERLRKRGMIATPGAYLVLGLKAWAEVVKRRPTISFRAHSGEKTTHGEHLPLVMVSNTNPWTYAGPLPVILNPSAAVDNGLSLYGLRDIDGPGGAAALLHALGIGQRRWSLMRVDFREIRVDDIDRLVLTSQEPLKWQVDGESAGKSKKLELVSCAEVIDVVSPSDNGK</sequence>
<comment type="similarity">
    <text evidence="2">Belongs to the diacylglycerol/lipid kinase family.</text>
</comment>
<feature type="domain" description="DAGKc" evidence="3">
    <location>
        <begin position="1"/>
        <end position="140"/>
    </location>
</feature>
<proteinExistence type="inferred from homology"/>
<dbReference type="GO" id="GO:0016301">
    <property type="term" value="F:kinase activity"/>
    <property type="evidence" value="ECO:0007669"/>
    <property type="project" value="UniProtKB-KW"/>
</dbReference>
<accession>A0A939E038</accession>
<gene>
    <name evidence="4" type="ORF">JZY06_07495</name>
</gene>
<evidence type="ECO:0000259" key="3">
    <source>
        <dbReference type="PROSITE" id="PS50146"/>
    </source>
</evidence>
<dbReference type="SUPFAM" id="SSF111331">
    <property type="entry name" value="NAD kinase/diacylglycerol kinase-like"/>
    <property type="match status" value="1"/>
</dbReference>
<reference evidence="4" key="1">
    <citation type="submission" date="2021-03" db="EMBL/GenBank/DDBJ databases">
        <authorList>
            <person name="Sun Q."/>
        </authorList>
    </citation>
    <scope>NUCLEOTIDE SEQUENCE</scope>
    <source>
        <strain evidence="4">CCM 8862</strain>
    </source>
</reference>
<dbReference type="Proteomes" id="UP000664332">
    <property type="component" value="Unassembled WGS sequence"/>
</dbReference>
<dbReference type="InterPro" id="IPR001206">
    <property type="entry name" value="Diacylglycerol_kinase_cat_dom"/>
</dbReference>
<evidence type="ECO:0000313" key="4">
    <source>
        <dbReference type="EMBL" id="MBN9644454.1"/>
    </source>
</evidence>
<dbReference type="Gene3D" id="3.40.50.10330">
    <property type="entry name" value="Probable inorganic polyphosphate/atp-NAD kinase, domain 1"/>
    <property type="match status" value="1"/>
</dbReference>
<comment type="caution">
    <text evidence="4">The sequence shown here is derived from an EMBL/GenBank/DDBJ whole genome shotgun (WGS) entry which is preliminary data.</text>
</comment>
<dbReference type="SMART" id="SM00046">
    <property type="entry name" value="DAGKc"/>
    <property type="match status" value="1"/>
</dbReference>
<dbReference type="RefSeq" id="WP_207278943.1">
    <property type="nucleotide sequence ID" value="NZ_JAFLEQ010000014.1"/>
</dbReference>
<protein>
    <submittedName>
        <fullName evidence="4">Diacylglycerol kinase</fullName>
    </submittedName>
</protein>
<evidence type="ECO:0000256" key="2">
    <source>
        <dbReference type="ARBA" id="ARBA00005983"/>
    </source>
</evidence>
<dbReference type="Pfam" id="PF00781">
    <property type="entry name" value="DAGK_cat"/>
    <property type="match status" value="1"/>
</dbReference>
<dbReference type="PANTHER" id="PTHR12358:SF54">
    <property type="entry name" value="SPHINGOSINE KINASE RELATED PROTEIN"/>
    <property type="match status" value="1"/>
</dbReference>
<keyword evidence="5" id="KW-1185">Reference proteome</keyword>
<comment type="cofactor">
    <cofactor evidence="1">
        <name>Mg(2+)</name>
        <dbReference type="ChEBI" id="CHEBI:18420"/>
    </cofactor>
</comment>
<keyword evidence="4" id="KW-0418">Kinase</keyword>
<dbReference type="InterPro" id="IPR050187">
    <property type="entry name" value="Lipid_Phosphate_FormReg"/>
</dbReference>
<name>A0A939E038_9CORY</name>
<evidence type="ECO:0000256" key="1">
    <source>
        <dbReference type="ARBA" id="ARBA00001946"/>
    </source>
</evidence>
<evidence type="ECO:0000313" key="5">
    <source>
        <dbReference type="Proteomes" id="UP000664332"/>
    </source>
</evidence>
<dbReference type="InterPro" id="IPR017438">
    <property type="entry name" value="ATP-NAD_kinase_N"/>
</dbReference>
<dbReference type="EMBL" id="JAFLEQ010000014">
    <property type="protein sequence ID" value="MBN9644454.1"/>
    <property type="molecule type" value="Genomic_DNA"/>
</dbReference>
<dbReference type="PROSITE" id="PS50146">
    <property type="entry name" value="DAGK"/>
    <property type="match status" value="1"/>
</dbReference>
<dbReference type="AlphaFoldDB" id="A0A939E038"/>
<organism evidence="4 5">
    <name type="scientific">Corynebacterium mendelii</name>
    <dbReference type="NCBI Taxonomy" id="2765362"/>
    <lineage>
        <taxon>Bacteria</taxon>
        <taxon>Bacillati</taxon>
        <taxon>Actinomycetota</taxon>
        <taxon>Actinomycetes</taxon>
        <taxon>Mycobacteriales</taxon>
        <taxon>Corynebacteriaceae</taxon>
        <taxon>Corynebacterium</taxon>
    </lineage>
</organism>
<keyword evidence="4" id="KW-0808">Transferase</keyword>
<dbReference type="InterPro" id="IPR016064">
    <property type="entry name" value="NAD/diacylglycerol_kinase_sf"/>
</dbReference>